<dbReference type="InterPro" id="IPR011060">
    <property type="entry name" value="RibuloseP-bd_barrel"/>
</dbReference>
<dbReference type="EMBL" id="CAFBOL010000060">
    <property type="protein sequence ID" value="CAB4999591.1"/>
    <property type="molecule type" value="Genomic_DNA"/>
</dbReference>
<dbReference type="PANTHER" id="PTHR43406:SF1">
    <property type="entry name" value="TRYPTOPHAN SYNTHASE ALPHA CHAIN, CHLOROPLASTIC"/>
    <property type="match status" value="1"/>
</dbReference>
<gene>
    <name evidence="11" type="ORF">UFOPK2656_00798</name>
    <name evidence="12" type="ORF">UFOPK3099_01490</name>
    <name evidence="13" type="ORF">UFOPK3651_00381</name>
    <name evidence="14" type="ORF">UFOPK3931_02045</name>
    <name evidence="10" type="ORF">UFOPK4189_00194</name>
</gene>
<comment type="subunit">
    <text evidence="3">Tetramer of two alpha and two beta chains.</text>
</comment>
<dbReference type="EMBL" id="CAFBMT010000002">
    <property type="protein sequence ID" value="CAB4913710.1"/>
    <property type="molecule type" value="Genomic_DNA"/>
</dbReference>
<evidence type="ECO:0000313" key="10">
    <source>
        <dbReference type="EMBL" id="CAB4362419.1"/>
    </source>
</evidence>
<evidence type="ECO:0000256" key="1">
    <source>
        <dbReference type="ARBA" id="ARBA00003365"/>
    </source>
</evidence>
<dbReference type="EMBL" id="CAFAAV010000109">
    <property type="protein sequence ID" value="CAB4822898.1"/>
    <property type="molecule type" value="Genomic_DNA"/>
</dbReference>
<dbReference type="GO" id="GO:0005829">
    <property type="term" value="C:cytosol"/>
    <property type="evidence" value="ECO:0007669"/>
    <property type="project" value="TreeGrafter"/>
</dbReference>
<protein>
    <recommendedName>
        <fullName evidence="4">tryptophan synthase</fullName>
        <ecNumber evidence="4">4.2.1.20</ecNumber>
    </recommendedName>
</protein>
<dbReference type="CDD" id="cd04724">
    <property type="entry name" value="Tryptophan_synthase_alpha"/>
    <property type="match status" value="1"/>
</dbReference>
<evidence type="ECO:0000313" key="14">
    <source>
        <dbReference type="EMBL" id="CAB4999591.1"/>
    </source>
</evidence>
<sequence length="263" mass="27203">MSTAPNTPYGVMETEFRAKRAVGRKLLVPYITGGYPGWQDAVRACAAAGADAIEIGIPFSDPVMDGPIIQQASQAALEGGATPVSILHEVRSLDVSVPIAVMLYYNTVHHAGHERFAAQLRSAGVVAAIVPDLPLEESGPWCAAADAAGIETVMLAAPTAPDERLPRVAARSRGFLYSVGLLGVTGERTELAATAAALAVRLKAVTDVPVLIGVGVSNAAQAKEAVQVADGVVMGASVVRRLIEGGADAVGEYIAEVRRAIDE</sequence>
<evidence type="ECO:0000313" key="13">
    <source>
        <dbReference type="EMBL" id="CAB4913710.1"/>
    </source>
</evidence>
<keyword evidence="6" id="KW-0822">Tryptophan biosynthesis</keyword>
<evidence type="ECO:0000256" key="6">
    <source>
        <dbReference type="ARBA" id="ARBA00022822"/>
    </source>
</evidence>
<dbReference type="FunFam" id="3.20.20.70:FF:000037">
    <property type="entry name" value="Tryptophan synthase alpha chain"/>
    <property type="match status" value="1"/>
</dbReference>
<evidence type="ECO:0000256" key="8">
    <source>
        <dbReference type="ARBA" id="ARBA00023239"/>
    </source>
</evidence>
<dbReference type="InterPro" id="IPR013785">
    <property type="entry name" value="Aldolase_TIM"/>
</dbReference>
<evidence type="ECO:0000313" key="11">
    <source>
        <dbReference type="EMBL" id="CAB4713061.1"/>
    </source>
</evidence>
<evidence type="ECO:0000256" key="7">
    <source>
        <dbReference type="ARBA" id="ARBA00023141"/>
    </source>
</evidence>
<dbReference type="PROSITE" id="PS00167">
    <property type="entry name" value="TRP_SYNTHASE_ALPHA"/>
    <property type="match status" value="1"/>
</dbReference>
<evidence type="ECO:0000256" key="4">
    <source>
        <dbReference type="ARBA" id="ARBA00012043"/>
    </source>
</evidence>
<comment type="pathway">
    <text evidence="2">Amino-acid biosynthesis; L-tryptophan biosynthesis; L-tryptophan from chorismate: step 5/5.</text>
</comment>
<dbReference type="HAMAP" id="MF_00131">
    <property type="entry name" value="Trp_synth_alpha"/>
    <property type="match status" value="1"/>
</dbReference>
<name>A0A6J6QML2_9ZZZZ</name>
<dbReference type="Pfam" id="PF00290">
    <property type="entry name" value="Trp_syntA"/>
    <property type="match status" value="1"/>
</dbReference>
<evidence type="ECO:0000256" key="3">
    <source>
        <dbReference type="ARBA" id="ARBA00011270"/>
    </source>
</evidence>
<reference evidence="11" key="1">
    <citation type="submission" date="2020-05" db="EMBL/GenBank/DDBJ databases">
        <authorList>
            <person name="Chiriac C."/>
            <person name="Salcher M."/>
            <person name="Ghai R."/>
            <person name="Kavagutti S V."/>
        </authorList>
    </citation>
    <scope>NUCLEOTIDE SEQUENCE</scope>
</reference>
<dbReference type="Gene3D" id="3.20.20.70">
    <property type="entry name" value="Aldolase class I"/>
    <property type="match status" value="1"/>
</dbReference>
<dbReference type="NCBIfam" id="TIGR00262">
    <property type="entry name" value="trpA"/>
    <property type="match status" value="1"/>
</dbReference>
<dbReference type="EMBL" id="CAEZYF010000004">
    <property type="protein sequence ID" value="CAB4713061.1"/>
    <property type="molecule type" value="Genomic_DNA"/>
</dbReference>
<comment type="catalytic activity">
    <reaction evidence="9">
        <text>(1S,2R)-1-C-(indol-3-yl)glycerol 3-phosphate + L-serine = D-glyceraldehyde 3-phosphate + L-tryptophan + H2O</text>
        <dbReference type="Rhea" id="RHEA:10532"/>
        <dbReference type="ChEBI" id="CHEBI:15377"/>
        <dbReference type="ChEBI" id="CHEBI:33384"/>
        <dbReference type="ChEBI" id="CHEBI:57912"/>
        <dbReference type="ChEBI" id="CHEBI:58866"/>
        <dbReference type="ChEBI" id="CHEBI:59776"/>
        <dbReference type="EC" id="4.2.1.20"/>
    </reaction>
</comment>
<dbReference type="InterPro" id="IPR018204">
    <property type="entry name" value="Trp_synthase_alpha_AS"/>
</dbReference>
<evidence type="ECO:0000313" key="12">
    <source>
        <dbReference type="EMBL" id="CAB4822898.1"/>
    </source>
</evidence>
<dbReference type="UniPathway" id="UPA00035">
    <property type="reaction ID" value="UER00044"/>
</dbReference>
<keyword evidence="5" id="KW-0028">Amino-acid biosynthesis</keyword>
<dbReference type="SUPFAM" id="SSF51366">
    <property type="entry name" value="Ribulose-phoshate binding barrel"/>
    <property type="match status" value="1"/>
</dbReference>
<dbReference type="AlphaFoldDB" id="A0A6J6QML2"/>
<evidence type="ECO:0000256" key="2">
    <source>
        <dbReference type="ARBA" id="ARBA00004733"/>
    </source>
</evidence>
<dbReference type="GO" id="GO:0004834">
    <property type="term" value="F:tryptophan synthase activity"/>
    <property type="evidence" value="ECO:0007669"/>
    <property type="project" value="UniProtKB-EC"/>
</dbReference>
<accession>A0A6J6QML2</accession>
<keyword evidence="7" id="KW-0057">Aromatic amino acid biosynthesis</keyword>
<comment type="function">
    <text evidence="1">The alpha subunit is responsible for the aldol cleavage of indoleglycerol phosphate to indole and glyceraldehyde 3-phosphate.</text>
</comment>
<dbReference type="EMBL" id="CAESGF010000001">
    <property type="protein sequence ID" value="CAB4362419.1"/>
    <property type="molecule type" value="Genomic_DNA"/>
</dbReference>
<dbReference type="EC" id="4.2.1.20" evidence="4"/>
<organism evidence="11">
    <name type="scientific">freshwater metagenome</name>
    <dbReference type="NCBI Taxonomy" id="449393"/>
    <lineage>
        <taxon>unclassified sequences</taxon>
        <taxon>metagenomes</taxon>
        <taxon>ecological metagenomes</taxon>
    </lineage>
</organism>
<evidence type="ECO:0000256" key="9">
    <source>
        <dbReference type="ARBA" id="ARBA00049047"/>
    </source>
</evidence>
<dbReference type="InterPro" id="IPR002028">
    <property type="entry name" value="Trp_synthase_suA"/>
</dbReference>
<dbReference type="PANTHER" id="PTHR43406">
    <property type="entry name" value="TRYPTOPHAN SYNTHASE, ALPHA CHAIN"/>
    <property type="match status" value="1"/>
</dbReference>
<keyword evidence="8" id="KW-0456">Lyase</keyword>
<proteinExistence type="inferred from homology"/>
<evidence type="ECO:0000256" key="5">
    <source>
        <dbReference type="ARBA" id="ARBA00022605"/>
    </source>
</evidence>